<dbReference type="InterPro" id="IPR003527">
    <property type="entry name" value="MAP_kinase_CS"/>
</dbReference>
<evidence type="ECO:0000256" key="11">
    <source>
        <dbReference type="ARBA" id="ARBA00022741"/>
    </source>
</evidence>
<keyword evidence="14 23" id="KW-0460">Magnesium</keyword>
<keyword evidence="6 22" id="KW-0723">Serine/threonine-protein kinase</keyword>
<dbReference type="GO" id="GO:0071470">
    <property type="term" value="P:cellular response to osmotic stress"/>
    <property type="evidence" value="ECO:0007669"/>
    <property type="project" value="Ensembl"/>
</dbReference>
<keyword evidence="5" id="KW-0963">Cytoplasm</keyword>
<evidence type="ECO:0000256" key="15">
    <source>
        <dbReference type="ARBA" id="ARBA00023015"/>
    </source>
</evidence>
<evidence type="ECO:0000256" key="5">
    <source>
        <dbReference type="ARBA" id="ARBA00022490"/>
    </source>
</evidence>
<dbReference type="GO" id="GO:0050821">
    <property type="term" value="P:protein stabilization"/>
    <property type="evidence" value="ECO:0007669"/>
    <property type="project" value="Ensembl"/>
</dbReference>
<dbReference type="FunFam" id="1.10.510.10:FF:000162">
    <property type="entry name" value="Mitogen-activated protein kinase"/>
    <property type="match status" value="1"/>
</dbReference>
<comment type="similarity">
    <text evidence="4">Belongs to the protein kinase superfamily. CMGC Ser/Thr protein kinase family. MAP kinase subfamily.</text>
</comment>
<protein>
    <recommendedName>
        <fullName evidence="23">Mitogen-activated protein kinase</fullName>
        <ecNumber evidence="23">2.7.11.24</ecNumber>
    </recommendedName>
</protein>
<feature type="compositionally biased region" description="Basic residues" evidence="24">
    <location>
        <begin position="26"/>
        <end position="54"/>
    </location>
</feature>
<dbReference type="InterPro" id="IPR000719">
    <property type="entry name" value="Prot_kinase_dom"/>
</dbReference>
<dbReference type="GO" id="GO:0007179">
    <property type="term" value="P:transforming growth factor beta receptor signaling pathway"/>
    <property type="evidence" value="ECO:0007669"/>
    <property type="project" value="Ensembl"/>
</dbReference>
<dbReference type="GO" id="GO:0031669">
    <property type="term" value="P:cellular response to nutrient levels"/>
    <property type="evidence" value="ECO:0007669"/>
    <property type="project" value="Ensembl"/>
</dbReference>
<evidence type="ECO:0000256" key="3">
    <source>
        <dbReference type="ARBA" id="ARBA00004496"/>
    </source>
</evidence>
<evidence type="ECO:0000256" key="7">
    <source>
        <dbReference type="ARBA" id="ARBA00022553"/>
    </source>
</evidence>
<dbReference type="GO" id="GO:0000287">
    <property type="term" value="F:magnesium ion binding"/>
    <property type="evidence" value="ECO:0007669"/>
    <property type="project" value="Ensembl"/>
</dbReference>
<comment type="similarity">
    <text evidence="23">Belongs to the protein kinase superfamily. Ser/Thr protein kinase family. MAP kinase subfamily.</text>
</comment>
<evidence type="ECO:0000256" key="23">
    <source>
        <dbReference type="RuleBase" id="RU361165"/>
    </source>
</evidence>
<dbReference type="Gene3D" id="1.10.510.10">
    <property type="entry name" value="Transferase(Phosphotransferase) domain 1"/>
    <property type="match status" value="1"/>
</dbReference>
<evidence type="ECO:0000256" key="20">
    <source>
        <dbReference type="ARBA" id="ARBA00063771"/>
    </source>
</evidence>
<dbReference type="GO" id="GO:0030178">
    <property type="term" value="P:negative regulation of Wnt signaling pathway"/>
    <property type="evidence" value="ECO:0007669"/>
    <property type="project" value="Ensembl"/>
</dbReference>
<keyword evidence="10" id="KW-0479">Metal-binding</keyword>
<keyword evidence="17" id="KW-0539">Nucleus</keyword>
<dbReference type="GO" id="GO:1904263">
    <property type="term" value="P:positive regulation of TORC1 signaling"/>
    <property type="evidence" value="ECO:0007669"/>
    <property type="project" value="Ensembl"/>
</dbReference>
<evidence type="ECO:0000259" key="25">
    <source>
        <dbReference type="PROSITE" id="PS50011"/>
    </source>
</evidence>
<dbReference type="GO" id="GO:0006355">
    <property type="term" value="P:regulation of DNA-templated transcription"/>
    <property type="evidence" value="ECO:0007669"/>
    <property type="project" value="Ensembl"/>
</dbReference>
<dbReference type="EC" id="2.7.11.24" evidence="23"/>
<comment type="catalytic activity">
    <reaction evidence="19">
        <text>L-seryl-[protein] + ATP = O-phospho-L-seryl-[protein] + ADP + H(+)</text>
        <dbReference type="Rhea" id="RHEA:17989"/>
        <dbReference type="Rhea" id="RHEA-COMP:9863"/>
        <dbReference type="Rhea" id="RHEA-COMP:11604"/>
        <dbReference type="ChEBI" id="CHEBI:15378"/>
        <dbReference type="ChEBI" id="CHEBI:29999"/>
        <dbReference type="ChEBI" id="CHEBI:30616"/>
        <dbReference type="ChEBI" id="CHEBI:83421"/>
        <dbReference type="ChEBI" id="CHEBI:456216"/>
        <dbReference type="EC" id="2.7.11.24"/>
    </reaction>
</comment>
<dbReference type="CDD" id="cd07853">
    <property type="entry name" value="STKc_NLK"/>
    <property type="match status" value="1"/>
</dbReference>
<evidence type="ECO:0000256" key="4">
    <source>
        <dbReference type="ARBA" id="ARBA00008832"/>
    </source>
</evidence>
<sequence length="470" mass="53329">MSLCGARANAKMMAAYNGGTSAAAAGHHHHHHHHLPHLPPPHLHHHHHPQHHLHPGSAAKRAAAAATVKAHHHQHSHHPQQQLDIEPDRPIGYGAFGVVWSVTDPRDGKRVALKKMPNVFQNLVSCKRVFRELKMLCFFKHDNVLSALDILQPPHIDYFEEIYVVTELMQSDLHKIIVSPQPLSSDHVKVFLYQILRGLKYLHSAGILHRDIKPGNLLVNSNCVLKICDFGLARVEELDESRHMTQEVVTQYYRAPEILMGSRHYSNAIDIWSVGCIFAELLGRRILFQAQSPIQQLGTDLLISWLYSISTHTETHIFQLFIFFLQPSLPVLYTLSSQATHEAVHLLCRMLVFDPSKRISAKDALAHPYLDEGRLRYHTCMCKCCFSTSTGRVYTSDFEPVTNPKFDDTFEKNLSSVRQVKEIIHQFILEQQKGNRVPLCINPQSAAFKSFISSTVAQPSEMPPSPLVWE</sequence>
<dbReference type="GO" id="GO:0005634">
    <property type="term" value="C:nucleus"/>
    <property type="evidence" value="ECO:0007669"/>
    <property type="project" value="UniProtKB-SubCell"/>
</dbReference>
<dbReference type="FunFam" id="3.30.200.20:FF:000164">
    <property type="entry name" value="Mitogen-activated protein kinase"/>
    <property type="match status" value="1"/>
</dbReference>
<dbReference type="PROSITE" id="PS00108">
    <property type="entry name" value="PROTEIN_KINASE_ST"/>
    <property type="match status" value="1"/>
</dbReference>
<dbReference type="Ensembl" id="ENSPTIT00000029543.1">
    <property type="protein sequence ID" value="ENSPTIP00000025038.1"/>
    <property type="gene ID" value="ENSPTIG00000020949.1"/>
</dbReference>
<keyword evidence="11 21" id="KW-0547">Nucleotide-binding</keyword>
<dbReference type="GO" id="GO:0016055">
    <property type="term" value="P:Wnt signaling pathway"/>
    <property type="evidence" value="ECO:0007669"/>
    <property type="project" value="UniProtKB-KW"/>
</dbReference>
<dbReference type="GO" id="GO:0004707">
    <property type="term" value="F:MAP kinase activity"/>
    <property type="evidence" value="ECO:0007669"/>
    <property type="project" value="UniProtKB-EC"/>
</dbReference>
<evidence type="ECO:0000256" key="2">
    <source>
        <dbReference type="ARBA" id="ARBA00004123"/>
    </source>
</evidence>
<feature type="domain" description="Protein kinase" evidence="25">
    <location>
        <begin position="85"/>
        <end position="370"/>
    </location>
</feature>
<keyword evidence="7" id="KW-0597">Phosphoprotein</keyword>
<dbReference type="GO" id="GO:0005737">
    <property type="term" value="C:cytoplasm"/>
    <property type="evidence" value="ECO:0007669"/>
    <property type="project" value="UniProtKB-SubCell"/>
</dbReference>
<feature type="compositionally biased region" description="Basic residues" evidence="24">
    <location>
        <begin position="69"/>
        <end position="78"/>
    </location>
</feature>
<comment type="activity regulation">
    <text evidence="23">Activated by threonine and tyrosine phosphorylation.</text>
</comment>
<dbReference type="Proteomes" id="UP000675900">
    <property type="component" value="Unassembled WGS sequence"/>
</dbReference>
<dbReference type="InterPro" id="IPR050117">
    <property type="entry name" value="MAPK"/>
</dbReference>
<dbReference type="GeneTree" id="ENSGT00940000158363"/>
<dbReference type="GO" id="GO:0005524">
    <property type="term" value="F:ATP binding"/>
    <property type="evidence" value="ECO:0007669"/>
    <property type="project" value="UniProtKB-UniRule"/>
</dbReference>
<dbReference type="PANTHER" id="PTHR24055">
    <property type="entry name" value="MITOGEN-ACTIVATED PROTEIN KINASE"/>
    <property type="match status" value="1"/>
</dbReference>
<evidence type="ECO:0000256" key="9">
    <source>
        <dbReference type="ARBA" id="ARBA00022687"/>
    </source>
</evidence>
<reference evidence="26" key="1">
    <citation type="submission" date="2025-08" db="UniProtKB">
        <authorList>
            <consortium name="Ensembl"/>
        </authorList>
    </citation>
    <scope>IDENTIFICATION</scope>
</reference>
<gene>
    <name evidence="26" type="primary">NLK</name>
</gene>
<dbReference type="AlphaFoldDB" id="A0A8C9KP91"/>
<evidence type="ECO:0000256" key="19">
    <source>
        <dbReference type="ARBA" id="ARBA00048312"/>
    </source>
</evidence>
<name>A0A8C9KP91_PANTA</name>
<evidence type="ECO:0000256" key="24">
    <source>
        <dbReference type="SAM" id="MobiDB-lite"/>
    </source>
</evidence>
<organism evidence="26 27">
    <name type="scientific">Panthera tigris altaica</name>
    <name type="common">Siberian tiger</name>
    <dbReference type="NCBI Taxonomy" id="74533"/>
    <lineage>
        <taxon>Eukaryota</taxon>
        <taxon>Metazoa</taxon>
        <taxon>Chordata</taxon>
        <taxon>Craniata</taxon>
        <taxon>Vertebrata</taxon>
        <taxon>Euteleostomi</taxon>
        <taxon>Mammalia</taxon>
        <taxon>Eutheria</taxon>
        <taxon>Laurasiatheria</taxon>
        <taxon>Carnivora</taxon>
        <taxon>Feliformia</taxon>
        <taxon>Felidae</taxon>
        <taxon>Pantherinae</taxon>
        <taxon>Panthera</taxon>
    </lineage>
</organism>
<dbReference type="SMART" id="SM00220">
    <property type="entry name" value="S_TKc"/>
    <property type="match status" value="1"/>
</dbReference>
<comment type="subcellular location">
    <subcellularLocation>
        <location evidence="3">Cytoplasm</location>
    </subcellularLocation>
    <subcellularLocation>
        <location evidence="2">Nucleus</location>
    </subcellularLocation>
</comment>
<dbReference type="PROSITE" id="PS00107">
    <property type="entry name" value="PROTEIN_KINASE_ATP"/>
    <property type="match status" value="1"/>
</dbReference>
<evidence type="ECO:0000256" key="22">
    <source>
        <dbReference type="RuleBase" id="RU000304"/>
    </source>
</evidence>
<dbReference type="InterPro" id="IPR011009">
    <property type="entry name" value="Kinase-like_dom_sf"/>
</dbReference>
<comment type="subunit">
    <text evidence="20">Homodimer. Homodimerization is required for intermolecular autophosphorylation, kinase activation and nuclear localization. May interact with components of cullin-RING-based SCF (SKP1-CUL1-F-box protein) E3 ubiquitin-protein ligase complexes. Interacts with LEF1, MEF2A, MYBL1 and MYBL2. Interacts with the upstream activating kinases HIPK2 and MAP3K7/TAK1. Interaction with MAP3K7/TAK1 seems to be indirect, and may be mediated by other proteins such as STAT3, TAB1 and TAB2. Interacts with and phosphorylates a number of transcription factors including FOXO1, FOXO3, FOXO4, MYB, NOTCH1 and TCF7L2/TCF4. Interacts with DAPK3/ZIPK, and this interaction may disrupt interaction with transcription factors such as TCF7L2/TCF4. Forms a transcriptional repressor complex with CHD7, PPARG and SETDB1. Interacts with RNF138/NARF. Interacts with ATF5; the interaction stabilizes ATF5 at the protein level in a kinase-independent manner.</text>
</comment>
<keyword evidence="27" id="KW-1185">Reference proteome</keyword>
<reference evidence="26" key="2">
    <citation type="submission" date="2025-09" db="UniProtKB">
        <authorList>
            <consortium name="Ensembl"/>
        </authorList>
    </citation>
    <scope>IDENTIFICATION</scope>
</reference>
<dbReference type="GO" id="GO:0061462">
    <property type="term" value="P:protein localization to lysosome"/>
    <property type="evidence" value="ECO:0007669"/>
    <property type="project" value="Ensembl"/>
</dbReference>
<evidence type="ECO:0000256" key="18">
    <source>
        <dbReference type="ARBA" id="ARBA00047592"/>
    </source>
</evidence>
<keyword evidence="16" id="KW-0804">Transcription</keyword>
<feature type="region of interest" description="Disordered" evidence="24">
    <location>
        <begin position="22"/>
        <end position="85"/>
    </location>
</feature>
<evidence type="ECO:0000256" key="6">
    <source>
        <dbReference type="ARBA" id="ARBA00022527"/>
    </source>
</evidence>
<dbReference type="Gene3D" id="3.30.200.20">
    <property type="entry name" value="Phosphorylase Kinase, domain 1"/>
    <property type="match status" value="1"/>
</dbReference>
<accession>A0A8C9KP91</accession>
<dbReference type="GO" id="GO:0038202">
    <property type="term" value="P:TORC1 signaling"/>
    <property type="evidence" value="ECO:0007669"/>
    <property type="project" value="Ensembl"/>
</dbReference>
<feature type="compositionally biased region" description="Low complexity" evidence="24">
    <location>
        <begin position="58"/>
        <end position="68"/>
    </location>
</feature>
<dbReference type="InterPro" id="IPR017441">
    <property type="entry name" value="Protein_kinase_ATP_BS"/>
</dbReference>
<feature type="binding site" evidence="21">
    <location>
        <position position="114"/>
    </location>
    <ligand>
        <name>ATP</name>
        <dbReference type="ChEBI" id="CHEBI:30616"/>
    </ligand>
</feature>
<dbReference type="GO" id="GO:1904894">
    <property type="term" value="P:positive regulation of receptor signaling pathway via STAT"/>
    <property type="evidence" value="ECO:0007669"/>
    <property type="project" value="Ensembl"/>
</dbReference>
<dbReference type="Pfam" id="PF00069">
    <property type="entry name" value="Pkinase"/>
    <property type="match status" value="1"/>
</dbReference>
<evidence type="ECO:0000313" key="27">
    <source>
        <dbReference type="Proteomes" id="UP000675900"/>
    </source>
</evidence>
<keyword evidence="13 21" id="KW-0067">ATP-binding</keyword>
<comment type="catalytic activity">
    <reaction evidence="18 23">
        <text>L-threonyl-[protein] + ATP = O-phospho-L-threonyl-[protein] + ADP + H(+)</text>
        <dbReference type="Rhea" id="RHEA:46608"/>
        <dbReference type="Rhea" id="RHEA-COMP:11060"/>
        <dbReference type="Rhea" id="RHEA-COMP:11605"/>
        <dbReference type="ChEBI" id="CHEBI:15378"/>
        <dbReference type="ChEBI" id="CHEBI:30013"/>
        <dbReference type="ChEBI" id="CHEBI:30616"/>
        <dbReference type="ChEBI" id="CHEBI:61977"/>
        <dbReference type="ChEBI" id="CHEBI:456216"/>
        <dbReference type="EC" id="2.7.11.24"/>
    </reaction>
</comment>
<evidence type="ECO:0000256" key="17">
    <source>
        <dbReference type="ARBA" id="ARBA00023242"/>
    </source>
</evidence>
<keyword evidence="12 23" id="KW-0418">Kinase</keyword>
<comment type="cofactor">
    <cofactor evidence="1 23">
        <name>Mg(2+)</name>
        <dbReference type="ChEBI" id="CHEBI:18420"/>
    </cofactor>
</comment>
<keyword evidence="15" id="KW-0805">Transcription regulation</keyword>
<evidence type="ECO:0000256" key="1">
    <source>
        <dbReference type="ARBA" id="ARBA00001946"/>
    </source>
</evidence>
<evidence type="ECO:0000256" key="8">
    <source>
        <dbReference type="ARBA" id="ARBA00022679"/>
    </source>
</evidence>
<evidence type="ECO:0000256" key="21">
    <source>
        <dbReference type="PROSITE-ProRule" id="PRU10141"/>
    </source>
</evidence>
<dbReference type="GO" id="GO:0140297">
    <property type="term" value="F:DNA-binding transcription factor binding"/>
    <property type="evidence" value="ECO:0007669"/>
    <property type="project" value="Ensembl"/>
</dbReference>
<dbReference type="InterPro" id="IPR008271">
    <property type="entry name" value="Ser/Thr_kinase_AS"/>
</dbReference>
<evidence type="ECO:0000256" key="13">
    <source>
        <dbReference type="ARBA" id="ARBA00022840"/>
    </source>
</evidence>
<evidence type="ECO:0000256" key="16">
    <source>
        <dbReference type="ARBA" id="ARBA00023163"/>
    </source>
</evidence>
<evidence type="ECO:0000256" key="10">
    <source>
        <dbReference type="ARBA" id="ARBA00022723"/>
    </source>
</evidence>
<dbReference type="GO" id="GO:1904262">
    <property type="term" value="P:negative regulation of TORC1 signaling"/>
    <property type="evidence" value="ECO:0007669"/>
    <property type="project" value="Ensembl"/>
</dbReference>
<dbReference type="PROSITE" id="PS50011">
    <property type="entry name" value="PROTEIN_KINASE_DOM"/>
    <property type="match status" value="1"/>
</dbReference>
<dbReference type="PROSITE" id="PS01351">
    <property type="entry name" value="MAPK"/>
    <property type="match status" value="1"/>
</dbReference>
<evidence type="ECO:0000313" key="26">
    <source>
        <dbReference type="Ensembl" id="ENSPTIP00000025038.1"/>
    </source>
</evidence>
<keyword evidence="8 23" id="KW-0808">Transferase</keyword>
<proteinExistence type="inferred from homology"/>
<dbReference type="GO" id="GO:0031625">
    <property type="term" value="F:ubiquitin protein ligase binding"/>
    <property type="evidence" value="ECO:0007669"/>
    <property type="project" value="Ensembl"/>
</dbReference>
<evidence type="ECO:0000256" key="14">
    <source>
        <dbReference type="ARBA" id="ARBA00022842"/>
    </source>
</evidence>
<keyword evidence="9" id="KW-0879">Wnt signaling pathway</keyword>
<evidence type="ECO:0000256" key="12">
    <source>
        <dbReference type="ARBA" id="ARBA00022777"/>
    </source>
</evidence>
<dbReference type="GO" id="GO:0042169">
    <property type="term" value="F:SH2 domain binding"/>
    <property type="evidence" value="ECO:0007669"/>
    <property type="project" value="Ensembl"/>
</dbReference>
<dbReference type="SUPFAM" id="SSF56112">
    <property type="entry name" value="Protein kinase-like (PK-like)"/>
    <property type="match status" value="1"/>
</dbReference>